<evidence type="ECO:0000256" key="14">
    <source>
        <dbReference type="ARBA" id="ARBA00024146"/>
    </source>
</evidence>
<dbReference type="GO" id="GO:0008526">
    <property type="term" value="F:phosphatidylinositol transfer activity"/>
    <property type="evidence" value="ECO:0007669"/>
    <property type="project" value="UniProtKB-UniRule"/>
</dbReference>
<dbReference type="GO" id="GO:0032541">
    <property type="term" value="C:cortical endoplasmic reticulum"/>
    <property type="evidence" value="ECO:0007669"/>
    <property type="project" value="TreeGrafter"/>
</dbReference>
<keyword evidence="12 16" id="KW-0445">Lipid transport</keyword>
<dbReference type="InterPro" id="IPR011074">
    <property type="entry name" value="CRAL/TRIO_N_dom"/>
</dbReference>
<evidence type="ECO:0000256" key="15">
    <source>
        <dbReference type="ARBA" id="ARBA00024180"/>
    </source>
</evidence>
<dbReference type="PANTHER" id="PTHR47669:SF1">
    <property type="entry name" value="PHOSPHATIDYLINOSITOL TRANSFER PROTEIN SFH5"/>
    <property type="match status" value="1"/>
</dbReference>
<dbReference type="GO" id="GO:0043001">
    <property type="term" value="P:Golgi to plasma membrane protein transport"/>
    <property type="evidence" value="ECO:0007669"/>
    <property type="project" value="TreeGrafter"/>
</dbReference>
<dbReference type="AlphaFoldDB" id="A0A8H4QCA5"/>
<evidence type="ECO:0000256" key="5">
    <source>
        <dbReference type="ARBA" id="ARBA00022448"/>
    </source>
</evidence>
<dbReference type="PROSITE" id="PS50191">
    <property type="entry name" value="CRAL_TRIO"/>
    <property type="match status" value="1"/>
</dbReference>
<keyword evidence="19" id="KW-1185">Reference proteome</keyword>
<dbReference type="OrthoDB" id="75724at2759"/>
<dbReference type="InterPro" id="IPR042938">
    <property type="entry name" value="Sfh5"/>
</dbReference>
<comment type="subcellular location">
    <subcellularLocation>
        <location evidence="16">Cytoplasm</location>
    </subcellularLocation>
    <subcellularLocation>
        <location evidence="2 16">Endoplasmic reticulum membrane</location>
        <topology evidence="2 16">Peripheral membrane protein</topology>
    </subcellularLocation>
    <subcellularLocation>
        <location evidence="16">Microsome membrane</location>
        <topology evidence="16">Peripheral membrane protein</topology>
    </subcellularLocation>
</comment>
<dbReference type="GO" id="GO:0005886">
    <property type="term" value="C:plasma membrane"/>
    <property type="evidence" value="ECO:0007669"/>
    <property type="project" value="TreeGrafter"/>
</dbReference>
<evidence type="ECO:0000256" key="13">
    <source>
        <dbReference type="ARBA" id="ARBA00023136"/>
    </source>
</evidence>
<evidence type="ECO:0000256" key="8">
    <source>
        <dbReference type="ARBA" id="ARBA00022723"/>
    </source>
</evidence>
<evidence type="ECO:0000256" key="10">
    <source>
        <dbReference type="ARBA" id="ARBA00022848"/>
    </source>
</evidence>
<keyword evidence="11" id="KW-0408">Iron</keyword>
<dbReference type="InterPro" id="IPR036273">
    <property type="entry name" value="CRAL/TRIO_N_dom_sf"/>
</dbReference>
<dbReference type="PANTHER" id="PTHR47669">
    <property type="entry name" value="PHOSPHATIDYLINOSITOL TRANSFER PROTEIN SFH5"/>
    <property type="match status" value="1"/>
</dbReference>
<evidence type="ECO:0000256" key="3">
    <source>
        <dbReference type="ARBA" id="ARBA00006667"/>
    </source>
</evidence>
<dbReference type="Gene3D" id="3.40.525.10">
    <property type="entry name" value="CRAL-TRIO lipid binding domain"/>
    <property type="match status" value="1"/>
</dbReference>
<keyword evidence="5 16" id="KW-0813">Transport</keyword>
<dbReference type="Proteomes" id="UP000562929">
    <property type="component" value="Unassembled WGS sequence"/>
</dbReference>
<accession>A0A8H4QCA5</accession>
<reference evidence="18 19" key="1">
    <citation type="journal article" date="2020" name="G3 (Bethesda)">
        <title>Genetic Underpinnings of Host Manipulation by Ophiocordyceps as Revealed by Comparative Transcriptomics.</title>
        <authorList>
            <person name="Will I."/>
            <person name="Das B."/>
            <person name="Trinh T."/>
            <person name="Brachmann A."/>
            <person name="Ohm R.A."/>
            <person name="de Bekker C."/>
        </authorList>
    </citation>
    <scope>NUCLEOTIDE SEQUENCE [LARGE SCALE GENOMIC DNA]</scope>
    <source>
        <strain evidence="18 19">EC05</strain>
    </source>
</reference>
<organism evidence="18 19">
    <name type="scientific">Ophiocordyceps camponoti-floridani</name>
    <dbReference type="NCBI Taxonomy" id="2030778"/>
    <lineage>
        <taxon>Eukaryota</taxon>
        <taxon>Fungi</taxon>
        <taxon>Dikarya</taxon>
        <taxon>Ascomycota</taxon>
        <taxon>Pezizomycotina</taxon>
        <taxon>Sordariomycetes</taxon>
        <taxon>Hypocreomycetidae</taxon>
        <taxon>Hypocreales</taxon>
        <taxon>Ophiocordycipitaceae</taxon>
        <taxon>Ophiocordyceps</taxon>
    </lineage>
</organism>
<evidence type="ECO:0000256" key="6">
    <source>
        <dbReference type="ARBA" id="ARBA00022490"/>
    </source>
</evidence>
<evidence type="ECO:0000256" key="1">
    <source>
        <dbReference type="ARBA" id="ARBA00001970"/>
    </source>
</evidence>
<evidence type="ECO:0000256" key="12">
    <source>
        <dbReference type="ARBA" id="ARBA00023055"/>
    </source>
</evidence>
<dbReference type="SUPFAM" id="SSF52087">
    <property type="entry name" value="CRAL/TRIO domain"/>
    <property type="match status" value="1"/>
</dbReference>
<dbReference type="InterPro" id="IPR001251">
    <property type="entry name" value="CRAL-TRIO_dom"/>
</dbReference>
<dbReference type="GO" id="GO:0005829">
    <property type="term" value="C:cytosol"/>
    <property type="evidence" value="ECO:0007669"/>
    <property type="project" value="TreeGrafter"/>
</dbReference>
<dbReference type="SUPFAM" id="SSF46938">
    <property type="entry name" value="CRAL/TRIO N-terminal domain"/>
    <property type="match status" value="1"/>
</dbReference>
<comment type="similarity">
    <text evidence="3 16">Belongs to the SFH5 family.</text>
</comment>
<dbReference type="Pfam" id="PF03765">
    <property type="entry name" value="CRAL_TRIO_N"/>
    <property type="match status" value="1"/>
</dbReference>
<keyword evidence="10 16" id="KW-0492">Microsome</keyword>
<evidence type="ECO:0000259" key="17">
    <source>
        <dbReference type="PROSITE" id="PS50191"/>
    </source>
</evidence>
<dbReference type="Pfam" id="PF00650">
    <property type="entry name" value="CRAL_TRIO"/>
    <property type="match status" value="1"/>
</dbReference>
<name>A0A8H4QCA5_9HYPO</name>
<evidence type="ECO:0000256" key="2">
    <source>
        <dbReference type="ARBA" id="ARBA00004406"/>
    </source>
</evidence>
<gene>
    <name evidence="18" type="ORF">GQ602_000523</name>
</gene>
<dbReference type="GO" id="GO:0046872">
    <property type="term" value="F:metal ion binding"/>
    <property type="evidence" value="ECO:0007669"/>
    <property type="project" value="UniProtKB-KW"/>
</dbReference>
<dbReference type="GO" id="GO:0017157">
    <property type="term" value="P:regulation of exocytosis"/>
    <property type="evidence" value="ECO:0007669"/>
    <property type="project" value="TreeGrafter"/>
</dbReference>
<proteinExistence type="inferred from homology"/>
<evidence type="ECO:0000256" key="11">
    <source>
        <dbReference type="ARBA" id="ARBA00023004"/>
    </source>
</evidence>
<dbReference type="InterPro" id="IPR036865">
    <property type="entry name" value="CRAL-TRIO_dom_sf"/>
</dbReference>
<keyword evidence="9 16" id="KW-0256">Endoplasmic reticulum</keyword>
<dbReference type="EMBL" id="JAACLJ010000001">
    <property type="protein sequence ID" value="KAF4594910.1"/>
    <property type="molecule type" value="Genomic_DNA"/>
</dbReference>
<sequence length="366" mass="40620">MPSRNEILLTQFETMSTGLARAAFHTEVWGVELEPGTPPTRLILLKFLRYNKWNIDKAATHLTEVLTWRRRMQPLNLMRSAFNSSKFQGLGFVTRHRQVVTGHASDPDQSVGYRNDLRDMVLVWNLYSSVRNSKALFSDVDEYFRYRIALMELALQKLRLYEFSQLLEHDSPDDFHIIEVHDHGSGPLKKMRPRFCNASRAMLNKFSRAYPGMLLKHYSVNVPPMSGLGWNVIRSMMPWSPLSKVKAMTDGHMLGVELKSIVDTLPMSYGGRSVGVFAVASSPIMMDPPSPPAEEVSVAVPVKVAQERSKMSDDDQEQIAPIEIPDTTGPSHVMTGGDAGGEGVPDACGGTDHCRDAGNGDAGGCA</sequence>
<comment type="function">
    <text evidence="15">Non-classical phosphatidylinositol (PtdIns) transfer protein (PITP), which exhibits PtdIns-binding/transfer activity in the absence of detectable PtdCho-binding/transfer activity. Regulates PtdIns(4,5)P2 homeostasis at the plasma membrane. Heme-binding protein that may play a role in organic oxidant-induced stress responses.</text>
</comment>
<keyword evidence="8" id="KW-0479">Metal-binding</keyword>
<evidence type="ECO:0000313" key="18">
    <source>
        <dbReference type="EMBL" id="KAF4594910.1"/>
    </source>
</evidence>
<feature type="domain" description="CRAL-TRIO" evidence="17">
    <location>
        <begin position="141"/>
        <end position="271"/>
    </location>
</feature>
<protein>
    <recommendedName>
        <fullName evidence="4 16">Phosphatidylinositol transfer protein SFH5</fullName>
        <shortName evidence="16">PITP SFH5</shortName>
    </recommendedName>
</protein>
<keyword evidence="13 16" id="KW-0472">Membrane</keyword>
<comment type="cofactor">
    <cofactor evidence="1">
        <name>heme b</name>
        <dbReference type="ChEBI" id="CHEBI:60344"/>
    </cofactor>
</comment>
<keyword evidence="7" id="KW-0349">Heme</keyword>
<evidence type="ECO:0000256" key="4">
    <source>
        <dbReference type="ARBA" id="ARBA00018320"/>
    </source>
</evidence>
<comment type="caution">
    <text evidence="18">The sequence shown here is derived from an EMBL/GenBank/DDBJ whole genome shotgun (WGS) entry which is preliminary data.</text>
</comment>
<keyword evidence="6 16" id="KW-0963">Cytoplasm</keyword>
<evidence type="ECO:0000313" key="19">
    <source>
        <dbReference type="Proteomes" id="UP000562929"/>
    </source>
</evidence>
<dbReference type="GO" id="GO:0005789">
    <property type="term" value="C:endoplasmic reticulum membrane"/>
    <property type="evidence" value="ECO:0007669"/>
    <property type="project" value="UniProtKB-SubCell"/>
</dbReference>
<evidence type="ECO:0000256" key="16">
    <source>
        <dbReference type="RuleBase" id="RU367059"/>
    </source>
</evidence>
<evidence type="ECO:0000256" key="9">
    <source>
        <dbReference type="ARBA" id="ARBA00022824"/>
    </source>
</evidence>
<comment type="catalytic activity">
    <reaction evidence="14">
        <text>a 1,2-diacyl-sn-glycero-3-phospho-(1D-myo-inositol)(in) = a 1,2-diacyl-sn-glycero-3-phospho-(1D-myo-inositol)(out)</text>
        <dbReference type="Rhea" id="RHEA:38691"/>
        <dbReference type="ChEBI" id="CHEBI:57880"/>
    </reaction>
    <physiologicalReaction direction="left-to-right" evidence="14">
        <dbReference type="Rhea" id="RHEA:38692"/>
    </physiologicalReaction>
</comment>
<evidence type="ECO:0000256" key="7">
    <source>
        <dbReference type="ARBA" id="ARBA00022617"/>
    </source>
</evidence>